<comment type="caution">
    <text evidence="3">The sequence shown here is derived from an EMBL/GenBank/DDBJ whole genome shotgun (WGS) entry which is preliminary data.</text>
</comment>
<evidence type="ECO:0000259" key="2">
    <source>
        <dbReference type="Pfam" id="PF18893"/>
    </source>
</evidence>
<proteinExistence type="predicted"/>
<gene>
    <name evidence="3" type="ORF">UY28_C0044G0022</name>
</gene>
<evidence type="ECO:0000313" key="3">
    <source>
        <dbReference type="EMBL" id="KKU95779.1"/>
    </source>
</evidence>
<name>A0A0G1UNQ9_9BACT</name>
<sequence length="88" mass="9972">MTGLLGGTFIRDSICIQLPLWVERGWKWLVPLIILDIALKGFALWRSAKRGEKAWFISLLFVNSMGLYPAFYLLTHKEGIKKTSSDSG</sequence>
<dbReference type="AlphaFoldDB" id="A0A0G1UNQ9"/>
<dbReference type="Pfam" id="PF18893">
    <property type="entry name" value="DUF5652"/>
    <property type="match status" value="1"/>
</dbReference>
<protein>
    <recommendedName>
        <fullName evidence="2">DUF5652 domain-containing protein</fullName>
    </recommendedName>
</protein>
<reference evidence="3 4" key="1">
    <citation type="journal article" date="2015" name="Nature">
        <title>rRNA introns, odd ribosomes, and small enigmatic genomes across a large radiation of phyla.</title>
        <authorList>
            <person name="Brown C.T."/>
            <person name="Hug L.A."/>
            <person name="Thomas B.C."/>
            <person name="Sharon I."/>
            <person name="Castelle C.J."/>
            <person name="Singh A."/>
            <person name="Wilkins M.J."/>
            <person name="Williams K.H."/>
            <person name="Banfield J.F."/>
        </authorList>
    </citation>
    <scope>NUCLEOTIDE SEQUENCE [LARGE SCALE GENOMIC DNA]</scope>
</reference>
<feature type="domain" description="DUF5652" evidence="2">
    <location>
        <begin position="26"/>
        <end position="79"/>
    </location>
</feature>
<feature type="transmembrane region" description="Helical" evidence="1">
    <location>
        <begin position="28"/>
        <end position="45"/>
    </location>
</feature>
<accession>A0A0G1UNQ9</accession>
<dbReference type="EMBL" id="LCPK01000044">
    <property type="protein sequence ID" value="KKU95779.1"/>
    <property type="molecule type" value="Genomic_DNA"/>
</dbReference>
<keyword evidence="1" id="KW-0472">Membrane</keyword>
<feature type="transmembrane region" description="Helical" evidence="1">
    <location>
        <begin position="54"/>
        <end position="74"/>
    </location>
</feature>
<dbReference type="Proteomes" id="UP000034694">
    <property type="component" value="Unassembled WGS sequence"/>
</dbReference>
<keyword evidence="1" id="KW-1133">Transmembrane helix</keyword>
<dbReference type="InterPro" id="IPR043712">
    <property type="entry name" value="DUF5652"/>
</dbReference>
<keyword evidence="1" id="KW-0812">Transmembrane</keyword>
<organism evidence="3 4">
    <name type="scientific">Candidatus Amesbacteria bacterium GW2011_GWB1_48_13</name>
    <dbReference type="NCBI Taxonomy" id="1618362"/>
    <lineage>
        <taxon>Bacteria</taxon>
        <taxon>Candidatus Amesiibacteriota</taxon>
    </lineage>
</organism>
<evidence type="ECO:0000313" key="4">
    <source>
        <dbReference type="Proteomes" id="UP000034694"/>
    </source>
</evidence>
<evidence type="ECO:0000256" key="1">
    <source>
        <dbReference type="SAM" id="Phobius"/>
    </source>
</evidence>